<proteinExistence type="predicted"/>
<sequence>MLNSHNAKASPDLRHAIISTGFQRFKTGSLHRATKTRAAQRLLANSDEESCTFLTDTGVDDTLLCNDGTYCDTITHREGWACCNEHGFRMKCPKNFPYMCGVNKACAESMDYCCYTNHEECEPLRPCYPGCSDFTLEAQRSCSQEAPWKDSQQNTCEDYHNVELCTEDGDYGARWESLMRVNSTFSDYTGEDGNTALEACCTCGGGLYPSPPTPACPPSPPQPPQSPPVPPPLPIAPPAPTDGATVTLTNAVYASPQLVGALTDTSTTSIVLQVDVALDEGLPTVRRAVHITGACTDGDVAVRCEISGRSTFRIFSVSEGGELHLAALALRHGFADASTALSSYGGAAYVVEGGSFIAEDCELSHNMALGGGAVYVNRGRVTLRSSSSLFNVADVNGAHIMGENRSEVWVANSSLMNSTAGNNGVMYGGDFTTLLISESDIKWNSATYGTIHMTDNSELALSNGSQVRDNHAPSFGAGIYLGSGARGIMTGGSSVSFNRADYIGGGIYLISENTELRISDRSAVVGNSAYKEGGGVFADTGSHLSIDPGCHVDGNTASKGGGVQVQEASVALDGASVCRNAASDGVGGGISVAFATSQLQVLGSILCDNVAEDGGGIWTEAVVTLERAIVQNNRAMAKGGGVCVTDTSLTLLNVIIVGNLAKHGGGLYVAGYDGQLVLEESSIVQGNEATLGGGGVFIGTGCSLTASNGSKVLDNNAIDGGGIFADQDSSVKISGQGTDVVNNSASHQGGGFCVYSDSVVDVREGSRICSNYAGNGGGGLAGYGTPQILLLQIEICLNTVESVGGGGVYIKSEDASTNVTLEDVILVGNSATSDGGAVCVTGETLVAITSCRIEDNSALNGGGLAMKGGATLHMLNTSLVRNTASSEGGGALYNVLHSEHDGLIYIADSNIQNNSASLEGGGIFAESEVLLMRTNVCGNFAQQGGGVFALSDFALWDSRCGVNSAKEAGGCATTWTSTTIVNSYIGDNSARDRGGGVHHHGGKMLLQRCEVHRNSAELGGGFYIGEDSEVILEANCSVHKNTATASGGAMVISPYSTVSIHGGTQLIANYAEKEGGGVYFRRGSGQLLVQGGSKIEGNKAIMYFGGAVSTNMDNTVILEDVDVSENSARLYGGAMYLIHTVVHATNVRFIQNRADEGGAIYGTLGSMLWFTGNASHPTVMRENMAQLFGGAVKLSDSKMQFGNDLARTDDAAEADAQLDDVACLGDLNNLDLRTYDAILERNFAGVVGGAIYATATTISLWRARVTLSGRQGSSIDNEGYAAAITTEKSNIEVRASAIENSWGTGLILRNSSVAEITASLFLHNRHSNVGGALKHVSDSHTSIRCSVFINNSATVRGGAMRVEGGQLHMDHCHFIGNEAPQGGVVDAEMGTDSALNFSDSYFAENMAVDGAVLYLTPTTSGDGVTFLSLENLTFTQNSAAGGGVIFWDPVDIYHNHSEPPPCHRCSPVDVLSDNTALYSSYEGWASPAKYIMGDDWHPKVTGSTFIEQPIDVWLTDMFGSVVASENATRIQVMTIGDACKVDDTSLTTKTVTTGRTSFARLMLYGDPGSQCLLLFQEDSGKTHSFSLEIPLRLCTMGETLVSQKCEACEPGSISFDNSTSTCISCWEEQEDVVRNGIECTGGNGYHVLPGYWVSPNAQFCGRDAQCFMYKIYECDTSEACQSSEEADRYGAGAEDAERMQALLCDTVQFSYGVQCGGTDPPICSYDHYTSATPECYQCPSAAVSFLTLIIVLVLLVAVVAAVCYLLFPTKDPDETADAMEEGQTTSTAIMQAKESMKLLVSYLQIVSQIGNIFSDTHVPTLFSEMSGYLSFVNFNLELMLNLKCLAYHTGHHQSSGTFYFRFWQSVATPWACIAVFGTGFLIFRQRNLHRYQKVVKARKVSKVPAEKAGLVDALVDPKVLEEDARYHNIQQQTRSSCQGICLFVLMFLHPGVSTTMFHLFNCYKVDYTQEATQSWLKVDSSVECFTEYWYFALIFDVFTMLCYVFGYPLILFSALKNLRSYHKVRMRREDALKHIPLMTKRKWKLVDPEERMLLRTGCLGPTPPASPSDAPTCDKAPGSSSYESEWMDIFVATHTFEEVEETEDDDGNSKGMRRARSTNGDAIPRDLIQSVVYDNDLRSTHISVQGGKPMAALMHQKDDFGDGGQITKKPRTYLDEAANSMVFSQFVNAFEDGYFYWQCYEIVRQMAMTGIVVSVVLVCGELAGSVFAVLASVSAIVLHLAVSPYISDSSDELQLYLLISTFTVYLTSLVMQADSGVDSLLGYVLIGIQLVIMTYVLFGIIPELYEAYMILYNSAQKTRKWANSSSLFGSFNRRDSELVIDVASSDHGSSRVSRSELDDPDHVWTTNLLAAAPSPRSRWSEDPQKAPEVNGWEEEDLQKSVPVADSCGEAEEELLASEEAGGSEHTMSSAPADSTKMKSLQVAADLKNEDVSGPTQIAEMCPGDPPVIVTERNAPGASSTFTDDVHVPSDPASNSAHTSVVTRTQQPRQSEDLGELESWDFLTIPDWDTAADTGAGQKMDRVGVGLMSNTHAGAAVLGVGTECSTPGTDDATNPRLNRAGVVPISQTNAGVAVQGAGPECRTPSRDDDADTELISMSKMNGVPAICAAGTENSTPSSADSAIASHVAPQSVWAKARAKARHSATKEAVKDAMEPGSPMSPSNLSHKRLSSLRYGTTRMEACKSPSTF</sequence>
<feature type="transmembrane region" description="Helical" evidence="2">
    <location>
        <begin position="1742"/>
        <end position="1767"/>
    </location>
</feature>
<feature type="compositionally biased region" description="Pro residues" evidence="1">
    <location>
        <begin position="213"/>
        <end position="240"/>
    </location>
</feature>
<comment type="caution">
    <text evidence="3">The sequence shown here is derived from an EMBL/GenBank/DDBJ whole genome shotgun (WGS) entry which is preliminary data.</text>
</comment>
<keyword evidence="2" id="KW-1133">Transmembrane helix</keyword>
<feature type="region of interest" description="Disordered" evidence="1">
    <location>
        <begin position="2100"/>
        <end position="2120"/>
    </location>
</feature>
<protein>
    <recommendedName>
        <fullName evidence="5">Right handed beta helix domain-containing protein</fullName>
    </recommendedName>
</protein>
<organism evidence="3 4">
    <name type="scientific">Cymbomonas tetramitiformis</name>
    <dbReference type="NCBI Taxonomy" id="36881"/>
    <lineage>
        <taxon>Eukaryota</taxon>
        <taxon>Viridiplantae</taxon>
        <taxon>Chlorophyta</taxon>
        <taxon>Pyramimonadophyceae</taxon>
        <taxon>Pyramimonadales</taxon>
        <taxon>Pyramimonadaceae</taxon>
        <taxon>Cymbomonas</taxon>
    </lineage>
</organism>
<evidence type="ECO:0000313" key="3">
    <source>
        <dbReference type="EMBL" id="KAK3240533.1"/>
    </source>
</evidence>
<evidence type="ECO:0000313" key="4">
    <source>
        <dbReference type="Proteomes" id="UP001190700"/>
    </source>
</evidence>
<feature type="region of interest" description="Disordered" evidence="1">
    <location>
        <begin position="2488"/>
        <end position="2512"/>
    </location>
</feature>
<keyword evidence="2" id="KW-0472">Membrane</keyword>
<feature type="region of interest" description="Disordered" evidence="1">
    <location>
        <begin position="2374"/>
        <end position="2439"/>
    </location>
</feature>
<feature type="transmembrane region" description="Helical" evidence="2">
    <location>
        <begin position="1940"/>
        <end position="1960"/>
    </location>
</feature>
<dbReference type="SMART" id="SM00710">
    <property type="entry name" value="PbH1"/>
    <property type="match status" value="18"/>
</dbReference>
<dbReference type="PANTHER" id="PTHR11319">
    <property type="entry name" value="G PROTEIN-COUPLED RECEPTOR-RELATED"/>
    <property type="match status" value="1"/>
</dbReference>
<evidence type="ECO:0008006" key="5">
    <source>
        <dbReference type="Google" id="ProtNLM"/>
    </source>
</evidence>
<reference evidence="3 4" key="1">
    <citation type="journal article" date="2015" name="Genome Biol. Evol.">
        <title>Comparative Genomics of a Bacterivorous Green Alga Reveals Evolutionary Causalities and Consequences of Phago-Mixotrophic Mode of Nutrition.</title>
        <authorList>
            <person name="Burns J.A."/>
            <person name="Paasch A."/>
            <person name="Narechania A."/>
            <person name="Kim E."/>
        </authorList>
    </citation>
    <scope>NUCLEOTIDE SEQUENCE [LARGE SCALE GENOMIC DNA]</scope>
    <source>
        <strain evidence="3 4">PLY_AMNH</strain>
    </source>
</reference>
<feature type="region of interest" description="Disordered" evidence="1">
    <location>
        <begin position="2059"/>
        <end position="2078"/>
    </location>
</feature>
<dbReference type="SUPFAM" id="SSF51126">
    <property type="entry name" value="Pectin lyase-like"/>
    <property type="match status" value="5"/>
</dbReference>
<dbReference type="PANTHER" id="PTHR11319:SF35">
    <property type="entry name" value="OUTER MEMBRANE PROTEIN PMPC-RELATED"/>
    <property type="match status" value="1"/>
</dbReference>
<feature type="transmembrane region" description="Helical" evidence="2">
    <location>
        <begin position="2253"/>
        <end position="2273"/>
    </location>
</feature>
<dbReference type="InterPro" id="IPR011050">
    <property type="entry name" value="Pectin_lyase_fold/virulence"/>
</dbReference>
<evidence type="ECO:0000256" key="1">
    <source>
        <dbReference type="SAM" id="MobiDB-lite"/>
    </source>
</evidence>
<feature type="transmembrane region" description="Helical" evidence="2">
    <location>
        <begin position="1862"/>
        <end position="1883"/>
    </location>
</feature>
<evidence type="ECO:0000256" key="2">
    <source>
        <dbReference type="SAM" id="Phobius"/>
    </source>
</evidence>
<feature type="transmembrane region" description="Helical" evidence="2">
    <location>
        <begin position="1988"/>
        <end position="2015"/>
    </location>
</feature>
<name>A0AAE0ETP5_9CHLO</name>
<dbReference type="EMBL" id="LGRX02033615">
    <property type="protein sequence ID" value="KAK3240533.1"/>
    <property type="molecule type" value="Genomic_DNA"/>
</dbReference>
<feature type="region of interest" description="Disordered" evidence="1">
    <location>
        <begin position="213"/>
        <end position="242"/>
    </location>
</feature>
<accession>A0AAE0ETP5</accession>
<feature type="transmembrane region" description="Helical" evidence="2">
    <location>
        <begin position="2211"/>
        <end position="2241"/>
    </location>
</feature>
<keyword evidence="4" id="KW-1185">Reference proteome</keyword>
<keyword evidence="2" id="KW-0812">Transmembrane</keyword>
<feature type="transmembrane region" description="Helical" evidence="2">
    <location>
        <begin position="2280"/>
        <end position="2301"/>
    </location>
</feature>
<dbReference type="Proteomes" id="UP001190700">
    <property type="component" value="Unassembled WGS sequence"/>
</dbReference>
<feature type="compositionally biased region" description="Polar residues" evidence="1">
    <location>
        <begin position="2491"/>
        <end position="2508"/>
    </location>
</feature>
<dbReference type="InterPro" id="IPR006626">
    <property type="entry name" value="PbH1"/>
</dbReference>
<gene>
    <name evidence="3" type="ORF">CYMTET_49633</name>
</gene>